<dbReference type="GO" id="GO:0031593">
    <property type="term" value="F:polyubiquitin modification-dependent protein binding"/>
    <property type="evidence" value="ECO:0007669"/>
    <property type="project" value="TreeGrafter"/>
</dbReference>
<sequence length="207" mass="24334">MNTSSHIAIDDSQVVPFLDIHELFMAFNQLYFEQELDRVTVEWSKRMTLCAGLCECCVFNNSCRIKLSQPLLSLRPITDLVDTLLHECIHAYLFMTNSITDHDAHGSNFIYHMNRINQDAGSHITIYHSFIDEVEYYRQHHWQCTQCNWVIKRAMNRPPSCRDPWWDGHQRGCGGKFYKVKQPSKRNASPKMLPLESYFQKINKNKC</sequence>
<dbReference type="Pfam" id="PF22934">
    <property type="entry name" value="SPRTN_ZBD"/>
    <property type="match status" value="1"/>
</dbReference>
<comment type="subcellular location">
    <subcellularLocation>
        <location evidence="1">Nucleus</location>
    </subcellularLocation>
</comment>
<gene>
    <name evidence="4" type="ORF">GpartN1_g6796.t1</name>
</gene>
<dbReference type="OrthoDB" id="5236983at2759"/>
<evidence type="ECO:0000313" key="5">
    <source>
        <dbReference type="Proteomes" id="UP001061958"/>
    </source>
</evidence>
<evidence type="ECO:0000256" key="2">
    <source>
        <dbReference type="ARBA" id="ARBA00023242"/>
    </source>
</evidence>
<dbReference type="PANTHER" id="PTHR21220">
    <property type="entry name" value="DNA-DEPENDENT METALLOPROTEASE SPRTN"/>
    <property type="match status" value="1"/>
</dbReference>
<evidence type="ECO:0000259" key="3">
    <source>
        <dbReference type="SMART" id="SM00731"/>
    </source>
</evidence>
<keyword evidence="2" id="KW-0539">Nucleus</keyword>
<dbReference type="SMART" id="SM00731">
    <property type="entry name" value="SprT"/>
    <property type="match status" value="1"/>
</dbReference>
<dbReference type="InterPro" id="IPR006640">
    <property type="entry name" value="SprT-like_domain"/>
</dbReference>
<dbReference type="InterPro" id="IPR055220">
    <property type="entry name" value="SPRTN_ZBD"/>
</dbReference>
<dbReference type="GO" id="GO:0005634">
    <property type="term" value="C:nucleus"/>
    <property type="evidence" value="ECO:0007669"/>
    <property type="project" value="UniProtKB-SubCell"/>
</dbReference>
<reference evidence="4" key="1">
    <citation type="journal article" date="2022" name="Proc. Natl. Acad. Sci. U.S.A.">
        <title>Life cycle and functional genomics of the unicellular red alga Galdieria for elucidating algal and plant evolution and industrial use.</title>
        <authorList>
            <person name="Hirooka S."/>
            <person name="Itabashi T."/>
            <person name="Ichinose T.M."/>
            <person name="Onuma R."/>
            <person name="Fujiwara T."/>
            <person name="Yamashita S."/>
            <person name="Jong L.W."/>
            <person name="Tomita R."/>
            <person name="Iwane A.H."/>
            <person name="Miyagishima S.Y."/>
        </authorList>
    </citation>
    <scope>NUCLEOTIDE SEQUENCE</scope>
    <source>
        <strain evidence="4">NBRC 102759</strain>
    </source>
</reference>
<comment type="caution">
    <text evidence="4">The sequence shown here is derived from an EMBL/GenBank/DDBJ whole genome shotgun (WGS) entry which is preliminary data.</text>
</comment>
<dbReference type="InterPro" id="IPR044245">
    <property type="entry name" value="Spartan"/>
</dbReference>
<dbReference type="PANTHER" id="PTHR21220:SF0">
    <property type="entry name" value="DNA-DEPENDENT METALLOPROTEASE SPRTN"/>
    <property type="match status" value="1"/>
</dbReference>
<protein>
    <recommendedName>
        <fullName evidence="3">SprT-like domain-containing protein</fullName>
    </recommendedName>
</protein>
<name>A0A9C7Q2S7_9RHOD</name>
<evidence type="ECO:0000313" key="4">
    <source>
        <dbReference type="EMBL" id="GJQ15005.1"/>
    </source>
</evidence>
<dbReference type="AlphaFoldDB" id="A0A9C7Q2S7"/>
<dbReference type="GO" id="GO:0004222">
    <property type="term" value="F:metalloendopeptidase activity"/>
    <property type="evidence" value="ECO:0007669"/>
    <property type="project" value="InterPro"/>
</dbReference>
<dbReference type="Pfam" id="PF10263">
    <property type="entry name" value="SprT-like"/>
    <property type="match status" value="1"/>
</dbReference>
<dbReference type="EMBL" id="BQMJ01000063">
    <property type="protein sequence ID" value="GJQ15005.1"/>
    <property type="molecule type" value="Genomic_DNA"/>
</dbReference>
<keyword evidence="5" id="KW-1185">Reference proteome</keyword>
<accession>A0A9C7Q2S7</accession>
<evidence type="ECO:0000256" key="1">
    <source>
        <dbReference type="ARBA" id="ARBA00004123"/>
    </source>
</evidence>
<dbReference type="GO" id="GO:0006974">
    <property type="term" value="P:DNA damage response"/>
    <property type="evidence" value="ECO:0007669"/>
    <property type="project" value="InterPro"/>
</dbReference>
<dbReference type="GO" id="GO:0003697">
    <property type="term" value="F:single-stranded DNA binding"/>
    <property type="evidence" value="ECO:0007669"/>
    <property type="project" value="InterPro"/>
</dbReference>
<feature type="domain" description="SprT-like" evidence="3">
    <location>
        <begin position="18"/>
        <end position="180"/>
    </location>
</feature>
<reference evidence="4" key="2">
    <citation type="submission" date="2022-01" db="EMBL/GenBank/DDBJ databases">
        <authorList>
            <person name="Hirooka S."/>
            <person name="Miyagishima S.Y."/>
        </authorList>
    </citation>
    <scope>NUCLEOTIDE SEQUENCE</scope>
    <source>
        <strain evidence="4">NBRC 102759</strain>
    </source>
</reference>
<organism evidence="4 5">
    <name type="scientific">Galdieria partita</name>
    <dbReference type="NCBI Taxonomy" id="83374"/>
    <lineage>
        <taxon>Eukaryota</taxon>
        <taxon>Rhodophyta</taxon>
        <taxon>Bangiophyceae</taxon>
        <taxon>Galdieriales</taxon>
        <taxon>Galdieriaceae</taxon>
        <taxon>Galdieria</taxon>
    </lineage>
</organism>
<proteinExistence type="predicted"/>
<dbReference type="Proteomes" id="UP001061958">
    <property type="component" value="Unassembled WGS sequence"/>
</dbReference>